<dbReference type="PANTHER" id="PTHR33332">
    <property type="entry name" value="REVERSE TRANSCRIPTASE DOMAIN-CONTAINING PROTEIN"/>
    <property type="match status" value="1"/>
</dbReference>
<protein>
    <submittedName>
        <fullName evidence="1">Uncharacterized protein</fullName>
    </submittedName>
</protein>
<dbReference type="EMBL" id="JAOPHQ010005417">
    <property type="protein sequence ID" value="KAK0135578.1"/>
    <property type="molecule type" value="Genomic_DNA"/>
</dbReference>
<accession>A0AA47M8G8</accession>
<dbReference type="AlphaFoldDB" id="A0AA47M8G8"/>
<evidence type="ECO:0000313" key="1">
    <source>
        <dbReference type="EMBL" id="KAK0135578.1"/>
    </source>
</evidence>
<proteinExistence type="predicted"/>
<dbReference type="Proteomes" id="UP001174136">
    <property type="component" value="Unassembled WGS sequence"/>
</dbReference>
<comment type="caution">
    <text evidence="1">The sequence shown here is derived from an EMBL/GenBank/DDBJ whole genome shotgun (WGS) entry which is preliminary data.</text>
</comment>
<reference evidence="1" key="1">
    <citation type="journal article" date="2023" name="Front. Mar. Sci.">
        <title>A new Merluccius polli reference genome to investigate the effects of global change in West African waters.</title>
        <authorList>
            <person name="Mateo J.L."/>
            <person name="Blanco-Fernandez C."/>
            <person name="Garcia-Vazquez E."/>
            <person name="Machado-Schiaffino G."/>
        </authorList>
    </citation>
    <scope>NUCLEOTIDE SEQUENCE</scope>
    <source>
        <strain evidence="1">C29</strain>
        <tissue evidence="1">Fin</tissue>
    </source>
</reference>
<organism evidence="1 2">
    <name type="scientific">Merluccius polli</name>
    <name type="common">Benguela hake</name>
    <name type="synonym">Merluccius cadenati</name>
    <dbReference type="NCBI Taxonomy" id="89951"/>
    <lineage>
        <taxon>Eukaryota</taxon>
        <taxon>Metazoa</taxon>
        <taxon>Chordata</taxon>
        <taxon>Craniata</taxon>
        <taxon>Vertebrata</taxon>
        <taxon>Euteleostomi</taxon>
        <taxon>Actinopterygii</taxon>
        <taxon>Neopterygii</taxon>
        <taxon>Teleostei</taxon>
        <taxon>Neoteleostei</taxon>
        <taxon>Acanthomorphata</taxon>
        <taxon>Zeiogadaria</taxon>
        <taxon>Gadariae</taxon>
        <taxon>Gadiformes</taxon>
        <taxon>Gadoidei</taxon>
        <taxon>Merlucciidae</taxon>
        <taxon>Merluccius</taxon>
    </lineage>
</organism>
<sequence>MCLPISEQEARPPEVVREFQLLSSLPITNTTTSTRLTNNTTTTTTTTTTTNTTTITTTIMVPGHRLVSLARVRRTWSLNLNQQAVVRVDGPDFEMVELIVVPRGGVSEGDRFGFYRDNFVMTGGDCVIVGVDQINGGDIRTEGRDGDGVGQHGGEKGEVDGFEVPECYGLFLFDGGVSMSRVIARWSEMVRSVLVRLLMVMPEVQTRFSFFHLRNIARLRPTLSFSAAETLIHAFITSRLDYCNSILYGLPSTVLQKLQYVQNSAARLLTHTPSREHITPILRQLHWLPVKQCIRFKILLTTYKALNNLVPSYLTDLLHRPIHPHRTRSTNANTLTPITRTKYRTIGDRAFAIAAPTLLNSIPLTPALAKKGFQPATIALVHS</sequence>
<evidence type="ECO:0000313" key="2">
    <source>
        <dbReference type="Proteomes" id="UP001174136"/>
    </source>
</evidence>
<gene>
    <name evidence="1" type="ORF">N1851_028581</name>
</gene>
<keyword evidence="2" id="KW-1185">Reference proteome</keyword>
<name>A0AA47M8G8_MERPO</name>